<dbReference type="Gene3D" id="3.30.750.24">
    <property type="entry name" value="STAS domain"/>
    <property type="match status" value="1"/>
</dbReference>
<keyword evidence="2 5" id="KW-0812">Transmembrane</keyword>
<reference evidence="7" key="1">
    <citation type="submission" date="2011-12" db="EMBL/GenBank/DDBJ databases">
        <title>The genome sequence of Colletotrichum higginsianum IMI 34906.</title>
        <authorList>
            <person name="Ma L.-J."/>
            <person name="O'Connell R."/>
            <person name="van Themaat E.V.L."/>
            <person name="Stueber K."/>
            <person name="Young S.K."/>
            <person name="Zeng Q."/>
            <person name="Gargeya S."/>
            <person name="Fitzgerald M."/>
            <person name="Haas B."/>
            <person name="Abouelleil A."/>
            <person name="Alvarado L."/>
            <person name="Arachchi H.M."/>
            <person name="Berlin A."/>
            <person name="Chapman S.B."/>
            <person name="Gearin G."/>
            <person name="Goldberg J."/>
            <person name="Griggs A."/>
            <person name="Gujja S."/>
            <person name="Hansen M."/>
            <person name="Heiman D."/>
            <person name="Howarth C."/>
            <person name="Larimer J."/>
            <person name="Lui A."/>
            <person name="MacDonald P.J.P."/>
            <person name="McCowen C."/>
            <person name="Montmayeur A."/>
            <person name="Murphy C."/>
            <person name="Neiman D."/>
            <person name="Pearson M."/>
            <person name="Priest M."/>
            <person name="Roberts A."/>
            <person name="Saif S."/>
            <person name="Shea T."/>
            <person name="Sisk P."/>
            <person name="Stolte C."/>
            <person name="Sykes S."/>
            <person name="Wortman J."/>
            <person name="Nusbaum C."/>
            <person name="Birren B."/>
        </authorList>
    </citation>
    <scope>NUCLEOTIDE SEQUENCE [LARGE SCALE GENOMIC DNA]</scope>
    <source>
        <strain evidence="7">IMI 349063</strain>
    </source>
</reference>
<evidence type="ECO:0000256" key="4">
    <source>
        <dbReference type="ARBA" id="ARBA00023136"/>
    </source>
</evidence>
<evidence type="ECO:0000313" key="8">
    <source>
        <dbReference type="EMBL" id="OBR08184.1"/>
    </source>
</evidence>
<dbReference type="NCBIfam" id="TIGR00815">
    <property type="entry name" value="sulP"/>
    <property type="match status" value="1"/>
</dbReference>
<dbReference type="InterPro" id="IPR001902">
    <property type="entry name" value="SLC26A/SulP_fam"/>
</dbReference>
<dbReference type="VEuPathDB" id="FungiDB:CH63R_06949"/>
<dbReference type="STRING" id="759273.H1VG78"/>
<feature type="transmembrane region" description="Helical" evidence="5">
    <location>
        <begin position="435"/>
        <end position="462"/>
    </location>
</feature>
<dbReference type="GO" id="GO:0055085">
    <property type="term" value="P:transmembrane transport"/>
    <property type="evidence" value="ECO:0007669"/>
    <property type="project" value="InterPro"/>
</dbReference>
<proteinExistence type="predicted"/>
<evidence type="ECO:0000256" key="3">
    <source>
        <dbReference type="ARBA" id="ARBA00022989"/>
    </source>
</evidence>
<comment type="subcellular location">
    <subcellularLocation>
        <location evidence="1">Membrane</location>
        <topology evidence="1">Multi-pass membrane protein</topology>
    </subcellularLocation>
</comment>
<dbReference type="InterPro" id="IPR036513">
    <property type="entry name" value="STAS_dom_sf"/>
</dbReference>
<feature type="transmembrane region" description="Helical" evidence="5">
    <location>
        <begin position="243"/>
        <end position="267"/>
    </location>
</feature>
<dbReference type="SUPFAM" id="SSF52091">
    <property type="entry name" value="SpoIIaa-like"/>
    <property type="match status" value="1"/>
</dbReference>
<feature type="transmembrane region" description="Helical" evidence="5">
    <location>
        <begin position="138"/>
        <end position="160"/>
    </location>
</feature>
<dbReference type="OrthoDB" id="288203at2759"/>
<dbReference type="Pfam" id="PF00916">
    <property type="entry name" value="Sulfate_transp"/>
    <property type="match status" value="1"/>
</dbReference>
<evidence type="ECO:0000313" key="7">
    <source>
        <dbReference type="EMBL" id="CCF39231.1"/>
    </source>
</evidence>
<reference evidence="8" key="3">
    <citation type="submission" date="2016-02" db="EMBL/GenBank/DDBJ databases">
        <title>Resequencing and annotation of the Colletotrichum higginsianum genome.</title>
        <authorList>
            <person name="O'Connell R."/>
            <person name="Zambounis A."/>
            <person name="Thon M."/>
            <person name="Dallery J.-F."/>
        </authorList>
    </citation>
    <scope>NUCLEOTIDE SEQUENCE [LARGE SCALE GENOMIC DNA]</scope>
    <source>
        <strain evidence="8">IMI 349063</strain>
    </source>
</reference>
<feature type="transmembrane region" description="Helical" evidence="5">
    <location>
        <begin position="172"/>
        <end position="192"/>
    </location>
</feature>
<dbReference type="AlphaFoldDB" id="H1VG78"/>
<feature type="transmembrane region" description="Helical" evidence="5">
    <location>
        <begin position="401"/>
        <end position="423"/>
    </location>
</feature>
<protein>
    <submittedName>
        <fullName evidence="7">Sulfate permease</fullName>
    </submittedName>
</protein>
<dbReference type="EMBL" id="LTAN01000005">
    <property type="protein sequence ID" value="OBR08184.1"/>
    <property type="molecule type" value="Genomic_DNA"/>
</dbReference>
<dbReference type="PANTHER" id="PTHR11814">
    <property type="entry name" value="SULFATE TRANSPORTER"/>
    <property type="match status" value="1"/>
</dbReference>
<keyword evidence="3 5" id="KW-1133">Transmembrane helix</keyword>
<feature type="transmembrane region" description="Helical" evidence="5">
    <location>
        <begin position="371"/>
        <end position="389"/>
    </location>
</feature>
<sequence>MKFVEKAKSDFRTDSTINTVREEVTSGLPRLPLAIGQYLIQKVPIVQWLPHYNPKWVISDFTAGMTIGVMTIPQALAYAKIAKIPGEFGLYSSWLPAAIYVFMGTSKDLSTGPTSIMGLLTAEIISDLKTEGYAAQDVSSAIALVVGIYSLIVGLLKMGFLLEYISVPVLSGFLSAAAITILLSQVGSIVGLSDVPSGASKSIENILRRIPEMKPLTIVIGLSSLLLLYILEFIGKKWGKSSASIALICSSRAAILLLVYTTISFLVNKDREEPLWTISKVNANGLQVPKVPTSDLISKVAIRAIAPLVASALEHLAIGKSFGLKNKYAIDESQELCYLGITNAVNSVFGAMSVGGAMSRTAVNSECGVKSPLSGIFTSGFILLTLYKLSDALFWIPKATLSAIIIMAVIHIVGPVSLFYRYWRISFMDFVASMLSFWVTLFVSTEMGIASAVMFSVGYTLIRSAFPKVRTFSATGAKNRKIPSGQATNPPTAEDIPVPEDTMLISFTDSIYFPNAGRIKKLVLDSVKVHFEKQPAVDEEVGISAERSWSVASMKRIEMLRKRDSVVPSSTSMTVMVWDLTQVPFIDVTGVLTLCELKEEVKQHVGKQMSLRLVGMNNKTRCRFSRAGWTVVEDREVNDGTIGDVDVLYERLETALWDRDDAVEQQKTALQEKPYYSNSGVRLIPRALDDNGEMVESIQPGATVFNQ</sequence>
<reference evidence="9" key="2">
    <citation type="journal article" date="2012" name="Nat. Genet.">
        <title>Lifestyle transitions in plant pathogenic Colletotrichum fungi deciphered by genome and transcriptome analyses.</title>
        <authorList>
            <person name="O'Connell R.J."/>
            <person name="Thon M.R."/>
            <person name="Hacquard S."/>
            <person name="Amyotte S.G."/>
            <person name="Kleemann J."/>
            <person name="Torres M.F."/>
            <person name="Damm U."/>
            <person name="Buiate E.A."/>
            <person name="Epstein L."/>
            <person name="Alkan N."/>
            <person name="Altmueller J."/>
            <person name="Alvarado-Balderrama L."/>
            <person name="Bauser C.A."/>
            <person name="Becker C."/>
            <person name="Birren B.W."/>
            <person name="Chen Z."/>
            <person name="Choi J."/>
            <person name="Crouch J.A."/>
            <person name="Duvick J.P."/>
            <person name="Farman M.A."/>
            <person name="Gan P."/>
            <person name="Heiman D."/>
            <person name="Henrissat B."/>
            <person name="Howard R.J."/>
            <person name="Kabbage M."/>
            <person name="Koch C."/>
            <person name="Kracher B."/>
            <person name="Kubo Y."/>
            <person name="Law A.D."/>
            <person name="Lebrun M.-H."/>
            <person name="Lee Y.-H."/>
            <person name="Miyara I."/>
            <person name="Moore N."/>
            <person name="Neumann U."/>
            <person name="Nordstroem K."/>
            <person name="Panaccione D.G."/>
            <person name="Panstruga R."/>
            <person name="Place M."/>
            <person name="Proctor R.H."/>
            <person name="Prusky D."/>
            <person name="Rech G."/>
            <person name="Reinhardt R."/>
            <person name="Rollins J.A."/>
            <person name="Rounsley S."/>
            <person name="Schardl C.L."/>
            <person name="Schwartz D.C."/>
            <person name="Shenoy N."/>
            <person name="Shirasu K."/>
            <person name="Sikhakolli U.R."/>
            <person name="Stueber K."/>
            <person name="Sukno S.A."/>
            <person name="Sweigard J.A."/>
            <person name="Takano Y."/>
            <person name="Takahara H."/>
            <person name="Trail F."/>
            <person name="van der Does H.C."/>
            <person name="Voll L.M."/>
            <person name="Will I."/>
            <person name="Young S."/>
            <person name="Zeng Q."/>
            <person name="Zhang J."/>
            <person name="Zhou S."/>
            <person name="Dickman M.B."/>
            <person name="Schulze-Lefert P."/>
            <person name="Ver Loren van Themaat E."/>
            <person name="Ma L.-J."/>
            <person name="Vaillancourt L.J."/>
        </authorList>
    </citation>
    <scope>NUCLEOTIDE SEQUENCE [LARGE SCALE GENOMIC DNA]</scope>
    <source>
        <strain evidence="9">IMI 349063</strain>
    </source>
</reference>
<evidence type="ECO:0000313" key="10">
    <source>
        <dbReference type="Proteomes" id="UP000092177"/>
    </source>
</evidence>
<keyword evidence="4 5" id="KW-0472">Membrane</keyword>
<organism evidence="7 9">
    <name type="scientific">Colletotrichum higginsianum (strain IMI 349063)</name>
    <name type="common">Crucifer anthracnose fungus</name>
    <dbReference type="NCBI Taxonomy" id="759273"/>
    <lineage>
        <taxon>Eukaryota</taxon>
        <taxon>Fungi</taxon>
        <taxon>Dikarya</taxon>
        <taxon>Ascomycota</taxon>
        <taxon>Pezizomycotina</taxon>
        <taxon>Sordariomycetes</taxon>
        <taxon>Hypocreomycetidae</taxon>
        <taxon>Glomerellales</taxon>
        <taxon>Glomerellaceae</taxon>
        <taxon>Colletotrichum</taxon>
        <taxon>Colletotrichum destructivum species complex</taxon>
    </lineage>
</organism>
<dbReference type="KEGG" id="chig:CH63R_06949"/>
<evidence type="ECO:0000256" key="1">
    <source>
        <dbReference type="ARBA" id="ARBA00004141"/>
    </source>
</evidence>
<dbReference type="Pfam" id="PF01740">
    <property type="entry name" value="STAS"/>
    <property type="match status" value="1"/>
</dbReference>
<dbReference type="PROSITE" id="PS50801">
    <property type="entry name" value="STAS"/>
    <property type="match status" value="1"/>
</dbReference>
<dbReference type="InterPro" id="IPR011547">
    <property type="entry name" value="SLC26A/SulP_dom"/>
</dbReference>
<feature type="domain" description="STAS" evidence="6">
    <location>
        <begin position="492"/>
        <end position="628"/>
    </location>
</feature>
<dbReference type="Proteomes" id="UP000092177">
    <property type="component" value="Chromosome 5"/>
</dbReference>
<accession>H1VG78</accession>
<dbReference type="HOGENOM" id="CLU_003182_8_3_1"/>
<evidence type="ECO:0000256" key="5">
    <source>
        <dbReference type="SAM" id="Phobius"/>
    </source>
</evidence>
<dbReference type="RefSeq" id="XP_018156702.1">
    <property type="nucleotide sequence ID" value="XM_018301924.1"/>
</dbReference>
<dbReference type="Proteomes" id="UP000007174">
    <property type="component" value="Unassembled WGS sequence"/>
</dbReference>
<reference evidence="10" key="4">
    <citation type="journal article" date="2017" name="BMC Genomics">
        <title>Gapless genome assembly of Colletotrichum higginsianum reveals chromosome structure and association of transposable elements with secondary metabolite gene clusters.</title>
        <authorList>
            <person name="Dallery J.-F."/>
            <person name="Lapalu N."/>
            <person name="Zampounis A."/>
            <person name="Pigne S."/>
            <person name="Luyten I."/>
            <person name="Amselem J."/>
            <person name="Wittenberg A.H.J."/>
            <person name="Zhou S."/>
            <person name="de Queiroz M.V."/>
            <person name="Robin G.P."/>
            <person name="Auger A."/>
            <person name="Hainaut M."/>
            <person name="Henrissat B."/>
            <person name="Kim K.-T."/>
            <person name="Lee Y.-H."/>
            <person name="Lespinet O."/>
            <person name="Schwartz D.C."/>
            <person name="Thon M.R."/>
            <person name="O'Connell R.J."/>
        </authorList>
    </citation>
    <scope>NUCLEOTIDE SEQUENCE [LARGE SCALE GENOMIC DNA]</scope>
    <source>
        <strain evidence="10">IMI 349063</strain>
    </source>
</reference>
<dbReference type="InterPro" id="IPR002645">
    <property type="entry name" value="STAS_dom"/>
</dbReference>
<name>H1VG78_COLHI</name>
<gene>
    <name evidence="7" type="ORF">CH063_02091</name>
    <name evidence="8" type="ORF">CH63R_06949</name>
</gene>
<dbReference type="GeneID" id="28866031"/>
<evidence type="ECO:0000256" key="2">
    <source>
        <dbReference type="ARBA" id="ARBA00022692"/>
    </source>
</evidence>
<evidence type="ECO:0000313" key="9">
    <source>
        <dbReference type="Proteomes" id="UP000007174"/>
    </source>
</evidence>
<feature type="transmembrane region" description="Helical" evidence="5">
    <location>
        <begin position="213"/>
        <end position="231"/>
    </location>
</feature>
<dbReference type="EMBL" id="CACQ02003379">
    <property type="protein sequence ID" value="CCF39231.1"/>
    <property type="molecule type" value="Genomic_DNA"/>
</dbReference>
<dbReference type="GO" id="GO:0016020">
    <property type="term" value="C:membrane"/>
    <property type="evidence" value="ECO:0007669"/>
    <property type="project" value="UniProtKB-SubCell"/>
</dbReference>
<keyword evidence="10" id="KW-1185">Reference proteome</keyword>
<dbReference type="eggNOG" id="KOG0236">
    <property type="taxonomic scope" value="Eukaryota"/>
</dbReference>
<evidence type="ECO:0000259" key="6">
    <source>
        <dbReference type="PROSITE" id="PS50801"/>
    </source>
</evidence>